<evidence type="ECO:0000256" key="1">
    <source>
        <dbReference type="ARBA" id="ARBA00022670"/>
    </source>
</evidence>
<sequence length="699" mass="74130">MKKKFFYIAMVALALTGCSDSLSTIGSSDGNSEITIPADAEAGELLIKFSPEMSDILDQAQLSKTRAGKATRSGIPSTDEVLDILGSYSFERVFPVDANTEARTREAGLHLWYTVKFNKGTDLKAAAERLKQLGEISKVQTNGRIKRAYKTDSKRIYLSDKALQQKSTRAAAEDEPNYPNDPGFASQWHYRNLGEGHYNFENLNNNHVGAKAGCDVNALEAWKTCTGDPSIIVAILDEGVMYTHPDLAANMWCNPGETTQGAKTDGDGNGYEGDLHGYNFVTESGDITWTDANDTGHGTHVAGTIAAVNNNGKGVCGVAGGDGTPNSGVKIMSCQVFSGQNSVTLAGEARAIKYAADNGAVILQCSWGYNSSESSIINGYTPGPATEKEWAETYPLEKEALDYFINNAGSPNGVIDGGIPVFAAGNEYAGNPAFPGAYSKCVCVSSVAADFTPACYTDFGSLVTLSAPGGDLEYYSKIGEQEDEYWAETTTEQKGAVLSTMIQNGKPAYGYMEGTSMACPHVSGVAALGLAYAAKTNRHYRAADFVALMKKSVKELDSHYQNGATKTYYMNHTTVGASPEIVQLSKYIGKMGAGLIDAAQLLNNIKNKKLSSDMKLPNVYVGIEKTVSLNLAAYFAGRTEGFSCSVANGSVASASVDGKTLIVKGLAAGSTSLTVTAANGTIQTVVVTVRKSAGNNGWM</sequence>
<keyword evidence="1 4" id="KW-0645">Protease</keyword>
<dbReference type="PROSITE" id="PS51257">
    <property type="entry name" value="PROKAR_LIPOPROTEIN"/>
    <property type="match status" value="1"/>
</dbReference>
<dbReference type="GO" id="GO:0016020">
    <property type="term" value="C:membrane"/>
    <property type="evidence" value="ECO:0007669"/>
    <property type="project" value="TreeGrafter"/>
</dbReference>
<protein>
    <submittedName>
        <fullName evidence="8">S8 family serine peptidase</fullName>
    </submittedName>
</protein>
<evidence type="ECO:0000256" key="4">
    <source>
        <dbReference type="PROSITE-ProRule" id="PRU01240"/>
    </source>
</evidence>
<feature type="chain" id="PRO_5043352322" evidence="5">
    <location>
        <begin position="24"/>
        <end position="699"/>
    </location>
</feature>
<keyword evidence="3 4" id="KW-0720">Serine protease</keyword>
<dbReference type="GO" id="GO:0016485">
    <property type="term" value="P:protein processing"/>
    <property type="evidence" value="ECO:0007669"/>
    <property type="project" value="TreeGrafter"/>
</dbReference>
<dbReference type="Proteomes" id="UP001196316">
    <property type="component" value="Unassembled WGS sequence"/>
</dbReference>
<dbReference type="PROSITE" id="PS00138">
    <property type="entry name" value="SUBTILASE_SER"/>
    <property type="match status" value="1"/>
</dbReference>
<dbReference type="InterPro" id="IPR022398">
    <property type="entry name" value="Peptidase_S8_His-AS"/>
</dbReference>
<keyword evidence="2 4" id="KW-0378">Hydrolase</keyword>
<dbReference type="Pfam" id="PF00082">
    <property type="entry name" value="Peptidase_S8"/>
    <property type="match status" value="1"/>
</dbReference>
<feature type="domain" description="Peptidase S8/S53" evidence="6">
    <location>
        <begin position="230"/>
        <end position="553"/>
    </location>
</feature>
<dbReference type="PROSITE" id="PS51892">
    <property type="entry name" value="SUBTILASE"/>
    <property type="match status" value="1"/>
</dbReference>
<dbReference type="InterPro" id="IPR032789">
    <property type="entry name" value="T2SS-T3SS_pil_N"/>
</dbReference>
<name>A0AAW4N883_9BACT</name>
<keyword evidence="5" id="KW-0732">Signal</keyword>
<reference evidence="8" key="1">
    <citation type="submission" date="2021-06" db="EMBL/GenBank/DDBJ databases">
        <title>Collection of gut derived symbiotic bacterial strains cultured from healthy donors.</title>
        <authorList>
            <person name="Lin H."/>
            <person name="Littmann E."/>
            <person name="Pamer E.G."/>
        </authorList>
    </citation>
    <scope>NUCLEOTIDE SEQUENCE</scope>
    <source>
        <strain evidence="8">MSK.21.60</strain>
    </source>
</reference>
<dbReference type="Pfam" id="PF13629">
    <property type="entry name" value="T2SS-T3SS_pil_N"/>
    <property type="match status" value="1"/>
</dbReference>
<feature type="signal peptide" evidence="5">
    <location>
        <begin position="1"/>
        <end position="23"/>
    </location>
</feature>
<dbReference type="RefSeq" id="WP_217325803.1">
    <property type="nucleotide sequence ID" value="NZ_JAHOEK010000002.1"/>
</dbReference>
<evidence type="ECO:0000256" key="5">
    <source>
        <dbReference type="SAM" id="SignalP"/>
    </source>
</evidence>
<gene>
    <name evidence="8" type="ORF">KSW80_00150</name>
</gene>
<feature type="active site" description="Charge relay system" evidence="4">
    <location>
        <position position="237"/>
    </location>
</feature>
<evidence type="ECO:0000256" key="3">
    <source>
        <dbReference type="ARBA" id="ARBA00022825"/>
    </source>
</evidence>
<feature type="active site" description="Charge relay system" evidence="4">
    <location>
        <position position="516"/>
    </location>
</feature>
<evidence type="ECO:0000259" key="7">
    <source>
        <dbReference type="Pfam" id="PF13629"/>
    </source>
</evidence>
<dbReference type="AlphaFoldDB" id="A0AAW4N883"/>
<dbReference type="InterPro" id="IPR000209">
    <property type="entry name" value="Peptidase_S8/S53_dom"/>
</dbReference>
<dbReference type="PANTHER" id="PTHR42884:SF14">
    <property type="entry name" value="NEUROENDOCRINE CONVERTASE 1"/>
    <property type="match status" value="1"/>
</dbReference>
<dbReference type="EMBL" id="JAHOEP010000001">
    <property type="protein sequence ID" value="MBV3406836.1"/>
    <property type="molecule type" value="Genomic_DNA"/>
</dbReference>
<evidence type="ECO:0000259" key="6">
    <source>
        <dbReference type="Pfam" id="PF00082"/>
    </source>
</evidence>
<feature type="domain" description="Pilus formation protein N-terminal" evidence="7">
    <location>
        <begin position="645"/>
        <end position="689"/>
    </location>
</feature>
<evidence type="ECO:0000256" key="2">
    <source>
        <dbReference type="ARBA" id="ARBA00022801"/>
    </source>
</evidence>
<dbReference type="InterPro" id="IPR023828">
    <property type="entry name" value="Peptidase_S8_Ser-AS"/>
</dbReference>
<dbReference type="PROSITE" id="PS00137">
    <property type="entry name" value="SUBTILASE_HIS"/>
    <property type="match status" value="1"/>
</dbReference>
<comment type="similarity">
    <text evidence="4">Belongs to the peptidase S8 family.</text>
</comment>
<dbReference type="GO" id="GO:0004252">
    <property type="term" value="F:serine-type endopeptidase activity"/>
    <property type="evidence" value="ECO:0007669"/>
    <property type="project" value="UniProtKB-UniRule"/>
</dbReference>
<evidence type="ECO:0000313" key="8">
    <source>
        <dbReference type="EMBL" id="MBV3406836.1"/>
    </source>
</evidence>
<accession>A0AAW4N883</accession>
<feature type="active site" description="Charge relay system" evidence="4">
    <location>
        <position position="297"/>
    </location>
</feature>
<organism evidence="8 9">
    <name type="scientific">Segatella copri</name>
    <dbReference type="NCBI Taxonomy" id="165179"/>
    <lineage>
        <taxon>Bacteria</taxon>
        <taxon>Pseudomonadati</taxon>
        <taxon>Bacteroidota</taxon>
        <taxon>Bacteroidia</taxon>
        <taxon>Bacteroidales</taxon>
        <taxon>Prevotellaceae</taxon>
        <taxon>Segatella</taxon>
    </lineage>
</organism>
<dbReference type="PANTHER" id="PTHR42884">
    <property type="entry name" value="PROPROTEIN CONVERTASE SUBTILISIN/KEXIN-RELATED"/>
    <property type="match status" value="1"/>
</dbReference>
<comment type="caution">
    <text evidence="8">The sequence shown here is derived from an EMBL/GenBank/DDBJ whole genome shotgun (WGS) entry which is preliminary data.</text>
</comment>
<evidence type="ECO:0000313" key="9">
    <source>
        <dbReference type="Proteomes" id="UP001196316"/>
    </source>
</evidence>
<proteinExistence type="inferred from homology"/>